<keyword evidence="4" id="KW-1133">Transmembrane helix</keyword>
<keyword evidence="4" id="KW-0812">Transmembrane</keyword>
<name>A0A6N4SSH7_CYTH3</name>
<dbReference type="Proteomes" id="UP000001822">
    <property type="component" value="Chromosome"/>
</dbReference>
<evidence type="ECO:0000313" key="5">
    <source>
        <dbReference type="EMBL" id="ABG59301.1"/>
    </source>
</evidence>
<keyword evidence="2" id="KW-0125">Carotenoid biosynthesis</keyword>
<feature type="transmembrane region" description="Helical" evidence="4">
    <location>
        <begin position="78"/>
        <end position="95"/>
    </location>
</feature>
<dbReference type="GO" id="GO:0016119">
    <property type="term" value="P:carotene metabolic process"/>
    <property type="evidence" value="ECO:0007669"/>
    <property type="project" value="TreeGrafter"/>
</dbReference>
<proteinExistence type="inferred from homology"/>
<dbReference type="PANTHER" id="PTHR31899">
    <property type="entry name" value="BETA-CAROTENE 3-HYDROXYLASE 1, CHLOROPLASTIC"/>
    <property type="match status" value="1"/>
</dbReference>
<evidence type="ECO:0000256" key="3">
    <source>
        <dbReference type="ARBA" id="ARBA00023002"/>
    </source>
</evidence>
<dbReference type="KEGG" id="chu:CHU_2038"/>
<evidence type="ECO:0000256" key="2">
    <source>
        <dbReference type="ARBA" id="ARBA00022746"/>
    </source>
</evidence>
<keyword evidence="6" id="KW-1185">Reference proteome</keyword>
<evidence type="ECO:0000256" key="4">
    <source>
        <dbReference type="SAM" id="Phobius"/>
    </source>
</evidence>
<dbReference type="AlphaFoldDB" id="A0A6N4SSH7"/>
<dbReference type="GO" id="GO:0016123">
    <property type="term" value="P:xanthophyll biosynthetic process"/>
    <property type="evidence" value="ECO:0007669"/>
    <property type="project" value="TreeGrafter"/>
</dbReference>
<sequence>MDNWIAIAAVILVTFLSMEFVAWFAHKYIMHGFLWKLHKDHHQPDPETPVEHNDFFFVIFATPAIILFIIGIKDFTVSFWIAVGITTYGLSYFFIHDLFIHQRIKVLRNADSVYFRAIRKAHKIHHKHLEKEDGECFGMLLVPFKYFKEARKNVR</sequence>
<keyword evidence="4" id="KW-0472">Membrane</keyword>
<feature type="transmembrane region" description="Helical" evidence="4">
    <location>
        <begin position="6"/>
        <end position="26"/>
    </location>
</feature>
<evidence type="ECO:0000313" key="6">
    <source>
        <dbReference type="Proteomes" id="UP000001822"/>
    </source>
</evidence>
<dbReference type="InterPro" id="IPR045019">
    <property type="entry name" value="BETA-OHASE-like"/>
</dbReference>
<dbReference type="PANTHER" id="PTHR31899:SF9">
    <property type="entry name" value="BETA-CAROTENE 3-HYDROXYLASE 1, CHLOROPLASTIC"/>
    <property type="match status" value="1"/>
</dbReference>
<comment type="similarity">
    <text evidence="1">Belongs to the sterol desaturase family.</text>
</comment>
<dbReference type="OrthoDB" id="5243888at2"/>
<organism evidence="5 6">
    <name type="scientific">Cytophaga hutchinsonii (strain ATCC 33406 / DSM 1761 / CIP 103989 / NBRC 15051 / NCIMB 9469 / D465)</name>
    <dbReference type="NCBI Taxonomy" id="269798"/>
    <lineage>
        <taxon>Bacteria</taxon>
        <taxon>Pseudomonadati</taxon>
        <taxon>Bacteroidota</taxon>
        <taxon>Cytophagia</taxon>
        <taxon>Cytophagales</taxon>
        <taxon>Cytophagaceae</taxon>
        <taxon>Cytophaga</taxon>
    </lineage>
</organism>
<protein>
    <submittedName>
        <fullName evidence="5">Beta-carotene hydroxylase</fullName>
        <ecNumber evidence="5">1.14.13.-</ecNumber>
    </submittedName>
</protein>
<dbReference type="EMBL" id="CP000383">
    <property type="protein sequence ID" value="ABG59301.1"/>
    <property type="molecule type" value="Genomic_DNA"/>
</dbReference>
<keyword evidence="3 5" id="KW-0560">Oxidoreductase</keyword>
<evidence type="ECO:0000256" key="1">
    <source>
        <dbReference type="ARBA" id="ARBA00009324"/>
    </source>
</evidence>
<dbReference type="RefSeq" id="WP_011585418.1">
    <property type="nucleotide sequence ID" value="NC_008255.1"/>
</dbReference>
<reference evidence="5 6" key="1">
    <citation type="journal article" date="2007" name="Appl. Environ. Microbiol.">
        <title>Genome sequence of the cellulolytic gliding bacterium Cytophaga hutchinsonii.</title>
        <authorList>
            <person name="Xie G."/>
            <person name="Bruce D.C."/>
            <person name="Challacombe J.F."/>
            <person name="Chertkov O."/>
            <person name="Detter J.C."/>
            <person name="Gilna P."/>
            <person name="Han C.S."/>
            <person name="Lucas S."/>
            <person name="Misra M."/>
            <person name="Myers G.L."/>
            <person name="Richardson P."/>
            <person name="Tapia R."/>
            <person name="Thayer N."/>
            <person name="Thompson L.S."/>
            <person name="Brettin T.S."/>
            <person name="Henrissat B."/>
            <person name="Wilson D.B."/>
            <person name="McBride M.J."/>
        </authorList>
    </citation>
    <scope>NUCLEOTIDE SEQUENCE [LARGE SCALE GENOMIC DNA]</scope>
    <source>
        <strain evidence="6">ATCC 33406 / DSM 1761 / CIP 103989 / NBRC 15051 / NCIMB 9469 / D465</strain>
    </source>
</reference>
<accession>A0A6N4SSH7</accession>
<feature type="transmembrane region" description="Helical" evidence="4">
    <location>
        <begin position="55"/>
        <end position="72"/>
    </location>
</feature>
<dbReference type="EC" id="1.14.13.-" evidence="5"/>
<gene>
    <name evidence="5" type="primary">crtZ</name>
    <name evidence="5" type="ordered locus">CHU_2038</name>
</gene>
<dbReference type="GO" id="GO:0010291">
    <property type="term" value="F:beta-carotene 3-hydroxylase activity"/>
    <property type="evidence" value="ECO:0007669"/>
    <property type="project" value="TreeGrafter"/>
</dbReference>